<accession>A0A7I8W083</accession>
<dbReference type="InterPro" id="IPR013320">
    <property type="entry name" value="ConA-like_dom_sf"/>
</dbReference>
<dbReference type="PROSITE" id="PS51783">
    <property type="entry name" value="PH_BEACH"/>
    <property type="match status" value="1"/>
</dbReference>
<dbReference type="InterPro" id="IPR036372">
    <property type="entry name" value="BEACH_dom_sf"/>
</dbReference>
<dbReference type="OrthoDB" id="6284154at2759"/>
<feature type="domain" description="BEACH" evidence="4">
    <location>
        <begin position="2171"/>
        <end position="2477"/>
    </location>
</feature>
<dbReference type="PROSITE" id="PS50197">
    <property type="entry name" value="BEACH"/>
    <property type="match status" value="1"/>
</dbReference>
<feature type="compositionally biased region" description="Low complexity" evidence="3">
    <location>
        <begin position="1423"/>
        <end position="1437"/>
    </location>
</feature>
<evidence type="ECO:0000313" key="6">
    <source>
        <dbReference type="EMBL" id="CAD5121564.1"/>
    </source>
</evidence>
<protein>
    <submittedName>
        <fullName evidence="6">DgyrCDS10063</fullName>
    </submittedName>
</protein>
<proteinExistence type="predicted"/>
<evidence type="ECO:0000256" key="2">
    <source>
        <dbReference type="ARBA" id="ARBA00022737"/>
    </source>
</evidence>
<evidence type="ECO:0000259" key="4">
    <source>
        <dbReference type="PROSITE" id="PS50197"/>
    </source>
</evidence>
<dbReference type="Pfam" id="PF14844">
    <property type="entry name" value="PH_BEACH"/>
    <property type="match status" value="1"/>
</dbReference>
<dbReference type="CDD" id="cd01201">
    <property type="entry name" value="PH_BEACH"/>
    <property type="match status" value="1"/>
</dbReference>
<keyword evidence="2" id="KW-0677">Repeat</keyword>
<feature type="region of interest" description="Disordered" evidence="3">
    <location>
        <begin position="1402"/>
        <end position="1441"/>
    </location>
</feature>
<dbReference type="Proteomes" id="UP000549394">
    <property type="component" value="Unassembled WGS sequence"/>
</dbReference>
<evidence type="ECO:0000256" key="3">
    <source>
        <dbReference type="SAM" id="MobiDB-lite"/>
    </source>
</evidence>
<dbReference type="SUPFAM" id="SSF49899">
    <property type="entry name" value="Concanavalin A-like lectins/glucanases"/>
    <property type="match status" value="1"/>
</dbReference>
<dbReference type="Pfam" id="PF02138">
    <property type="entry name" value="Beach"/>
    <property type="match status" value="1"/>
</dbReference>
<organism evidence="6 7">
    <name type="scientific">Dimorphilus gyrociliatus</name>
    <dbReference type="NCBI Taxonomy" id="2664684"/>
    <lineage>
        <taxon>Eukaryota</taxon>
        <taxon>Metazoa</taxon>
        <taxon>Spiralia</taxon>
        <taxon>Lophotrochozoa</taxon>
        <taxon>Annelida</taxon>
        <taxon>Polychaeta</taxon>
        <taxon>Polychaeta incertae sedis</taxon>
        <taxon>Dinophilidae</taxon>
        <taxon>Dimorphilus</taxon>
    </lineage>
</organism>
<dbReference type="SUPFAM" id="SSF50729">
    <property type="entry name" value="PH domain-like"/>
    <property type="match status" value="1"/>
</dbReference>
<keyword evidence="1" id="KW-0853">WD repeat</keyword>
<reference evidence="6 7" key="1">
    <citation type="submission" date="2020-08" db="EMBL/GenBank/DDBJ databases">
        <authorList>
            <person name="Hejnol A."/>
        </authorList>
    </citation>
    <scope>NUCLEOTIDE SEQUENCE [LARGE SCALE GENOMIC DNA]</scope>
</reference>
<feature type="domain" description="BEACH-type PH" evidence="5">
    <location>
        <begin position="2075"/>
        <end position="2166"/>
    </location>
</feature>
<gene>
    <name evidence="6" type="ORF">DGYR_LOCUS9504</name>
</gene>
<evidence type="ECO:0000313" key="7">
    <source>
        <dbReference type="Proteomes" id="UP000549394"/>
    </source>
</evidence>
<dbReference type="PANTHER" id="PTHR13743:SF86">
    <property type="entry name" value="LYSOSOMAL-TRAFFICKING REGULATOR"/>
    <property type="match status" value="1"/>
</dbReference>
<dbReference type="PANTHER" id="PTHR13743">
    <property type="entry name" value="BEIGE/BEACH-RELATED"/>
    <property type="match status" value="1"/>
</dbReference>
<dbReference type="InterPro" id="IPR050865">
    <property type="entry name" value="BEACH_Domain"/>
</dbReference>
<dbReference type="Gene3D" id="1.10.1540.10">
    <property type="entry name" value="BEACH domain"/>
    <property type="match status" value="1"/>
</dbReference>
<dbReference type="InterPro" id="IPR000409">
    <property type="entry name" value="BEACH_dom"/>
</dbReference>
<evidence type="ECO:0000259" key="5">
    <source>
        <dbReference type="PROSITE" id="PS51783"/>
    </source>
</evidence>
<dbReference type="InterPro" id="IPR011993">
    <property type="entry name" value="PH-like_dom_sf"/>
</dbReference>
<dbReference type="Gene3D" id="2.30.29.30">
    <property type="entry name" value="Pleckstrin-homology domain (PH domain)/Phosphotyrosine-binding domain (PTB)"/>
    <property type="match status" value="1"/>
</dbReference>
<keyword evidence="7" id="KW-1185">Reference proteome</keyword>
<comment type="caution">
    <text evidence="6">The sequence shown here is derived from an EMBL/GenBank/DDBJ whole genome shotgun (WGS) entry which is preliminary data.</text>
</comment>
<evidence type="ECO:0000256" key="1">
    <source>
        <dbReference type="ARBA" id="ARBA00022574"/>
    </source>
</evidence>
<dbReference type="SUPFAM" id="SSF81837">
    <property type="entry name" value="BEACH domain"/>
    <property type="match status" value="1"/>
</dbReference>
<sequence>MSSSIVIELLKSVNKAASQDDFVNFLGSSCGRNLILNIFNKGVKGLANLKELIELVAYTIQFLLDRIKEDEQNNYDLESVEQCFTVPKKVAKHVLSNIQKANDKDNDENVLHTSNGFLKDIELFRLINDLLIILCIEECSTHNEKDTKDCICLKILIDFYNYLEQCKRNNILHIFLRTFFKISRVIINYHSSMNYCTFNQFEKILKTLKTLGEIQDFCQETIIGSFWILKSLLEFSDVSSITDIVRSAHNLLDNWNNLEEAMDMHLFKIICGFISDLKKAKVEFLHACRCSRIKHKSCFKRYSHFTHHHHEILSIYDDCIIKRLSILLICFLNKCDDLALTITIGEIRKCGLCCCLSVENLTCILDKNKEDSQLLINWIANTVLYELGGYDAEYSFCSKCQKSTLDRWNSLSKLINYTDPKNTTLKTDNFKRIDLTKIEDLVKYGSDNLIKSLLENIYAQIVKESGLNFHDRILNHILNVFVLCQKNLKLCDFFLDKIGVRIFQLNSSCLNLVFKCFLKIISIKKNNVQDIAEIIFKVTKKPGLTTEESTELWKSVHLLIYYNENARNLFVKGNGTRDALDTAKSCIEKFETDKNEDLVSNFSIAFACSVLSCLGFPSAKGHVVSEIRKALKSNLKTLQKKLVCDHLFHLILLKELNNKSQPKFLPPTDASQIKFQTKKNYDDGSDYDESFSNDTASYLEFSIEPIKLIHFEFIELCLTLSDSHENDYDQYVLMKIRELIRNSKSIRTYYIENNLPKLLLDKYLQVDDDDIRRECLNVYMELIIEDMNSYLLSEFIRLLFHKTTKNIDPFLDILLKHSDFEQSPSFYLQFPMIKLKETEPNQTEISPSDSSIPQMFKESSTCLKVEEKIIWPSVGSDWSISIWIAFHKELESKIDCKEMFIFSFGSENFIIEIWWNVQKMRIFYKFIYKENSENFELKYNLQSNGKWKNYCFSYFERNVDKVKEFTLILFVDGKEVDKVTSCYTNITNTSISQFLIGHCLQSPIDSIITTSTYHLSTLMFFQDVTLSKEKAMFMYILGPNTDNLFECDNLQTNIGFVHSVLVKHILESGLDVEGVLERINDNYHILRKHVKLIYNARCPKSYCLLNVPDPNPLPFASNSIDKAIMEHPLELQADTVMLESKRSNSIEESLICIGGAELLLFLYAKTVEMSNDSQSQTKSLQLLLEIAKRSRTIAKEFDGLSSYELLIKVFSTDLFIMSADFLKILMDAAYNESVIIIKETLTVKNSTSFCVLDARIVTEIFLAWKLWIQYEDLWIYALKSIEILLDDTNRCKIYNVKMLSELEFLEKLKNMCLECKQEADFKSFFSPNICQLLISIFRKILRAVSDVHAVVTIADLLLLLHPAALTYVQHSPSGFYFNPSWLRRKSIRRSDRIYIYSTSSSCSTLKQSNDHNQNLEDPEIENRTPSSNSANTSSTGSEWELLPNAESTQSVTVNIKKTPGEVHVPEEEDIGLVQLCSGLLEAVDDVLYSMDKKDVERIFKVVVKADFIIILAQHSADCVRLTACKLMKTFLKMANCAQIEKLREQYAFQLLAFQLHQHNVCSRIVDCLLSICFERDLTLYELYSSPNLVNNITLHEISIHSLIAYIALLENCCTDNPKLCCNMLDVLSTVLLPKKPIYNLLRTNFLCTVLCNVLYKATSFCENDKIFDSVGNCFRTIILLDFNEDDPKTLCLFKEIITLLRSLIEKATENRVIFERIICNCFLHVFEFCMDLKLKLEKKNDVDVGNHAQRLLTIIVFATEYIVYDDLSYEDKFERKYTCDHTKLTKYFLQFLLKYTHICLKRFSPFHSKNSLKVLYDNKDVVFSQLSTLIGHILKTSNDHTLSLHSLQLLANDLHSRSILQNISSLQQLGQKMMSYITNILESFDRIKLTQATCEELEEISGWLKRNFYIAKNQTQEISTKKQEVFEENCRSVIDKYQRAIDEHSTELSDQAMHVTQRVVNEQNKLRKRLLASIKISLSAQVLSRIRWQRIVDDLSHERASCYAEHIYPMSWELDPTEGPMRVRKRLKRCSLGVNKRFLLDDERWKLEELRCKQPLSYLFETQTSDSEALIYQLHTNEKLSLTARCLHVQPAREVNGELLLGEKSLYFIGDNVQSITLPFDGIKSVLKRRHALRDVALEVFLIDGTTCLFALSTSSERDEVVNNLLMNELPNLITIENIDQVQKMWNEREITNFEYLIHLNTLSGRSYNDLMQYFVFPFVLSNYDEEILDLKDSKNYRIMAKPISVQFKECEAKYLQTYKYLEKQYEEICHLGSKFEDEAFRPKPHHYGSHYSNSGTVLHFLVRLPPFTQMFLEYQDNNFDLPDRTFHSMATSWRLSASDSTTDFKELIPEFFFLPEFLMNKEGFNFGVRQNGTSVSSVALPDWCENNARYFIMILRQALESNFVSSTISNWIDLVFGYKQTGKAAVEAINVFHPMTYYGVNFESIEDTMKRIAVQTMIKTYGQTPKQLFISPHVSPKIPNEILSILDPPSALPGVCGIKWGKYVGSPEYPPPVEIWRKFYQTPVEHLVASVTGQVFGLEKYSSLVTKYSKKEKTKEELWAALVLWNNVDSVLRITKKRKLPPVNLVQWQIGGARPTCCAAVHPCRLLLFGTDTGLICIFKIRLVAIL</sequence>
<name>A0A7I8W083_9ANNE</name>
<dbReference type="FunFam" id="1.10.1540.10:FF:000001">
    <property type="entry name" value="neurobeachin isoform X1"/>
    <property type="match status" value="1"/>
</dbReference>
<dbReference type="CDD" id="cd06071">
    <property type="entry name" value="Beach"/>
    <property type="match status" value="1"/>
</dbReference>
<dbReference type="InterPro" id="IPR023362">
    <property type="entry name" value="PH-BEACH_dom"/>
</dbReference>
<dbReference type="EMBL" id="CAJFCJ010000014">
    <property type="protein sequence ID" value="CAD5121564.1"/>
    <property type="molecule type" value="Genomic_DNA"/>
</dbReference>
<dbReference type="SMART" id="SM01026">
    <property type="entry name" value="Beach"/>
    <property type="match status" value="1"/>
</dbReference>